<dbReference type="EMBL" id="JANPWB010000011">
    <property type="protein sequence ID" value="KAJ1132960.1"/>
    <property type="molecule type" value="Genomic_DNA"/>
</dbReference>
<keyword evidence="7" id="KW-0732">Signal</keyword>
<reference evidence="9" key="1">
    <citation type="journal article" date="2022" name="bioRxiv">
        <title>Sequencing and chromosome-scale assembly of the giantPleurodeles waltlgenome.</title>
        <authorList>
            <person name="Brown T."/>
            <person name="Elewa A."/>
            <person name="Iarovenko S."/>
            <person name="Subramanian E."/>
            <person name="Araus A.J."/>
            <person name="Petzold A."/>
            <person name="Susuki M."/>
            <person name="Suzuki K.-i.T."/>
            <person name="Hayashi T."/>
            <person name="Toyoda A."/>
            <person name="Oliveira C."/>
            <person name="Osipova E."/>
            <person name="Leigh N.D."/>
            <person name="Simon A."/>
            <person name="Yun M.H."/>
        </authorList>
    </citation>
    <scope>NUCLEOTIDE SEQUENCE</scope>
    <source>
        <strain evidence="9">20211129_DDA</strain>
        <tissue evidence="9">Liver</tissue>
    </source>
</reference>
<comment type="caution">
    <text evidence="9">The sequence shown here is derived from an EMBL/GenBank/DDBJ whole genome shotgun (WGS) entry which is preliminary data.</text>
</comment>
<dbReference type="Gene3D" id="2.60.40.10">
    <property type="entry name" value="Immunoglobulins"/>
    <property type="match status" value="1"/>
</dbReference>
<dbReference type="InterPro" id="IPR003110">
    <property type="entry name" value="Phos_immunorcpt_sig_ITAM"/>
</dbReference>
<dbReference type="GO" id="GO:0004888">
    <property type="term" value="F:transmembrane signaling receptor activity"/>
    <property type="evidence" value="ECO:0007669"/>
    <property type="project" value="InterPro"/>
</dbReference>
<dbReference type="InterPro" id="IPR007110">
    <property type="entry name" value="Ig-like_dom"/>
</dbReference>
<evidence type="ECO:0000256" key="4">
    <source>
        <dbReference type="ARBA" id="ARBA00023136"/>
    </source>
</evidence>
<evidence type="ECO:0000256" key="5">
    <source>
        <dbReference type="ARBA" id="ARBA00023319"/>
    </source>
</evidence>
<evidence type="ECO:0000256" key="3">
    <source>
        <dbReference type="ARBA" id="ARBA00022989"/>
    </source>
</evidence>
<dbReference type="SUPFAM" id="SSF48726">
    <property type="entry name" value="Immunoglobulin"/>
    <property type="match status" value="1"/>
</dbReference>
<dbReference type="SMART" id="SM00409">
    <property type="entry name" value="IG"/>
    <property type="match status" value="1"/>
</dbReference>
<gene>
    <name evidence="9" type="ORF">NDU88_011261</name>
</gene>
<sequence>MPTRWLLLVPLMGAVWSREHGQGTSGDAGKDISVEWVPTSLTCLEGQRATLKCSYTPEKLGVTVTWTKIQMARNESLATNVTTTRNPEDKFYCLPDHGVANLSINEVEKADSGLYICKVTKGRKSGSSCGTYLRVLKPVPKALLQLEEGTKNTIITAEGVILLICAVVPGTILLFQKRWENERKYQIKKHLDEGDNLYEGLNLGECSMYEDISRGLQSTYQDVASVRLPDIQLEKP</sequence>
<dbReference type="InterPro" id="IPR036179">
    <property type="entry name" value="Ig-like_dom_sf"/>
</dbReference>
<keyword evidence="3 6" id="KW-1133">Transmembrane helix</keyword>
<evidence type="ECO:0000256" key="7">
    <source>
        <dbReference type="SAM" id="SignalP"/>
    </source>
</evidence>
<dbReference type="GO" id="GO:0050853">
    <property type="term" value="P:B cell receptor signaling pathway"/>
    <property type="evidence" value="ECO:0007669"/>
    <property type="project" value="TreeGrafter"/>
</dbReference>
<dbReference type="SMART" id="SM00077">
    <property type="entry name" value="ITAM"/>
    <property type="match status" value="1"/>
</dbReference>
<dbReference type="PANTHER" id="PTHR14334:SF1">
    <property type="entry name" value="B-CELL ANTIGEN RECEPTOR COMPLEX-ASSOCIATED PROTEIN ALPHA CHAIN"/>
    <property type="match status" value="1"/>
</dbReference>
<accession>A0AAV7PY57</accession>
<evidence type="ECO:0000313" key="10">
    <source>
        <dbReference type="Proteomes" id="UP001066276"/>
    </source>
</evidence>
<dbReference type="InterPro" id="IPR013783">
    <property type="entry name" value="Ig-like_fold"/>
</dbReference>
<keyword evidence="5" id="KW-0393">Immunoglobulin domain</keyword>
<dbReference type="GO" id="GO:0009897">
    <property type="term" value="C:external side of plasma membrane"/>
    <property type="evidence" value="ECO:0007669"/>
    <property type="project" value="TreeGrafter"/>
</dbReference>
<organism evidence="9 10">
    <name type="scientific">Pleurodeles waltl</name>
    <name type="common">Iberian ribbed newt</name>
    <dbReference type="NCBI Taxonomy" id="8319"/>
    <lineage>
        <taxon>Eukaryota</taxon>
        <taxon>Metazoa</taxon>
        <taxon>Chordata</taxon>
        <taxon>Craniata</taxon>
        <taxon>Vertebrata</taxon>
        <taxon>Euteleostomi</taxon>
        <taxon>Amphibia</taxon>
        <taxon>Batrachia</taxon>
        <taxon>Caudata</taxon>
        <taxon>Salamandroidea</taxon>
        <taxon>Salamandridae</taxon>
        <taxon>Pleurodelinae</taxon>
        <taxon>Pleurodeles</taxon>
    </lineage>
</organism>
<evidence type="ECO:0000256" key="1">
    <source>
        <dbReference type="ARBA" id="ARBA00004479"/>
    </source>
</evidence>
<dbReference type="AlphaFoldDB" id="A0AAV7PY57"/>
<dbReference type="InterPro" id="IPR013106">
    <property type="entry name" value="Ig_V-set"/>
</dbReference>
<dbReference type="InterPro" id="IPR003599">
    <property type="entry name" value="Ig_sub"/>
</dbReference>
<dbReference type="GO" id="GO:0030183">
    <property type="term" value="P:B cell differentiation"/>
    <property type="evidence" value="ECO:0007669"/>
    <property type="project" value="TreeGrafter"/>
</dbReference>
<protein>
    <recommendedName>
        <fullName evidence="8">Ig-like domain-containing protein</fullName>
    </recommendedName>
</protein>
<feature type="domain" description="Ig-like" evidence="8">
    <location>
        <begin position="45"/>
        <end position="127"/>
    </location>
</feature>
<comment type="subcellular location">
    <subcellularLocation>
        <location evidence="1">Membrane</location>
        <topology evidence="1">Single-pass type I membrane protein</topology>
    </subcellularLocation>
</comment>
<feature type="chain" id="PRO_5043809704" description="Ig-like domain-containing protein" evidence="7">
    <location>
        <begin position="18"/>
        <end position="236"/>
    </location>
</feature>
<dbReference type="PANTHER" id="PTHR14334">
    <property type="entry name" value="B-CELL ANTIGEN RECEPTOR COMPLEX-ASSOCIATED PROTEIN"/>
    <property type="match status" value="1"/>
</dbReference>
<name>A0AAV7PY57_PLEWA</name>
<dbReference type="PROSITE" id="PS50835">
    <property type="entry name" value="IG_LIKE"/>
    <property type="match status" value="1"/>
</dbReference>
<keyword evidence="4 6" id="KW-0472">Membrane</keyword>
<proteinExistence type="predicted"/>
<evidence type="ECO:0000259" key="8">
    <source>
        <dbReference type="PROSITE" id="PS50835"/>
    </source>
</evidence>
<dbReference type="GO" id="GO:0019815">
    <property type="term" value="C:B cell receptor complex"/>
    <property type="evidence" value="ECO:0007669"/>
    <property type="project" value="TreeGrafter"/>
</dbReference>
<keyword evidence="2 6" id="KW-0812">Transmembrane</keyword>
<dbReference type="InterPro" id="IPR003598">
    <property type="entry name" value="Ig_sub2"/>
</dbReference>
<keyword evidence="10" id="KW-1185">Reference proteome</keyword>
<feature type="transmembrane region" description="Helical" evidence="6">
    <location>
        <begin position="154"/>
        <end position="175"/>
    </location>
</feature>
<dbReference type="Proteomes" id="UP001066276">
    <property type="component" value="Chromosome 7"/>
</dbReference>
<evidence type="ECO:0000256" key="2">
    <source>
        <dbReference type="ARBA" id="ARBA00022692"/>
    </source>
</evidence>
<dbReference type="Pfam" id="PF02189">
    <property type="entry name" value="ITAM"/>
    <property type="match status" value="1"/>
</dbReference>
<evidence type="ECO:0000313" key="9">
    <source>
        <dbReference type="EMBL" id="KAJ1132960.1"/>
    </source>
</evidence>
<dbReference type="Pfam" id="PF07686">
    <property type="entry name" value="V-set"/>
    <property type="match status" value="1"/>
</dbReference>
<dbReference type="SMART" id="SM00408">
    <property type="entry name" value="IGc2"/>
    <property type="match status" value="1"/>
</dbReference>
<evidence type="ECO:0000256" key="6">
    <source>
        <dbReference type="SAM" id="Phobius"/>
    </source>
</evidence>
<feature type="signal peptide" evidence="7">
    <location>
        <begin position="1"/>
        <end position="17"/>
    </location>
</feature>